<dbReference type="InterPro" id="IPR036866">
    <property type="entry name" value="RibonucZ/Hydroxyglut_hydro"/>
</dbReference>
<feature type="transmembrane region" description="Helical" evidence="6">
    <location>
        <begin position="518"/>
        <end position="538"/>
    </location>
</feature>
<evidence type="ECO:0000256" key="3">
    <source>
        <dbReference type="ARBA" id="ARBA00022692"/>
    </source>
</evidence>
<dbReference type="InterPro" id="IPR001279">
    <property type="entry name" value="Metallo-B-lactamas"/>
</dbReference>
<feature type="transmembrane region" description="Helical" evidence="6">
    <location>
        <begin position="397"/>
        <end position="417"/>
    </location>
</feature>
<dbReference type="Proteomes" id="UP000503540">
    <property type="component" value="Chromosome"/>
</dbReference>
<keyword evidence="2" id="KW-1003">Cell membrane</keyword>
<name>A0A6G9YAM5_9NOCA</name>
<dbReference type="CDD" id="cd07731">
    <property type="entry name" value="ComA-like_MBL-fold"/>
    <property type="match status" value="1"/>
</dbReference>
<keyword evidence="9" id="KW-1185">Reference proteome</keyword>
<keyword evidence="8" id="KW-0378">Hydrolase</keyword>
<dbReference type="InterPro" id="IPR004477">
    <property type="entry name" value="ComEC_N"/>
</dbReference>
<feature type="transmembrane region" description="Helical" evidence="6">
    <location>
        <begin position="437"/>
        <end position="455"/>
    </location>
</feature>
<feature type="transmembrane region" description="Helical" evidence="6">
    <location>
        <begin position="344"/>
        <end position="360"/>
    </location>
</feature>
<feature type="transmembrane region" description="Helical" evidence="6">
    <location>
        <begin position="272"/>
        <end position="291"/>
    </location>
</feature>
<feature type="transmembrane region" description="Helical" evidence="6">
    <location>
        <begin position="298"/>
        <end position="315"/>
    </location>
</feature>
<reference evidence="8 9" key="1">
    <citation type="journal article" date="2019" name="ACS Chem. Biol.">
        <title>Identification and Mobilization of a Cryptic Antibiotic Biosynthesis Gene Locus from a Human-Pathogenic Nocardia Isolate.</title>
        <authorList>
            <person name="Herisse M."/>
            <person name="Ishida K."/>
            <person name="Porter J.L."/>
            <person name="Howden B."/>
            <person name="Hertweck C."/>
            <person name="Stinear T.P."/>
            <person name="Pidot S.J."/>
        </authorList>
    </citation>
    <scope>NUCLEOTIDE SEQUENCE [LARGE SCALE GENOMIC DNA]</scope>
    <source>
        <strain evidence="8 9">AUSMDU00012717</strain>
    </source>
</reference>
<dbReference type="InterPro" id="IPR052159">
    <property type="entry name" value="Competence_DNA_uptake"/>
</dbReference>
<dbReference type="SUPFAM" id="SSF56281">
    <property type="entry name" value="Metallo-hydrolase/oxidoreductase"/>
    <property type="match status" value="1"/>
</dbReference>
<dbReference type="PANTHER" id="PTHR30619">
    <property type="entry name" value="DNA INTERNALIZATION/COMPETENCE PROTEIN COMEC/REC2"/>
    <property type="match status" value="1"/>
</dbReference>
<feature type="domain" description="Metallo-beta-lactamase" evidence="7">
    <location>
        <begin position="557"/>
        <end position="777"/>
    </location>
</feature>
<sequence>MSGIDGAGDVDPRAADEHAGELAVLDARLVPAAVFCWAATIVALAAGWVAGLLLAVGLMVAAIGLWVLLLWAMAHRSERLRAVALVALAAVLLGAGFAVAAAWREYRVATHPLRAVAGRSMQVVVTPSADPKAVRSNAFGEQRWVVRATLREYRSGAKSTTVGGAVVILASGEEWATLLPGRPMTFRARAEPPRRHDLTVATLRAQGPPEPAGAPPWWQRVAGYVRAELSAAAAGALGPDAAGLLPAVVVGDTSRLPEHVTEDFEIAGLEHIYVVSGANFSILLSAVLCVVRMLTLGPRAQAAVATLTLLLFVVIARPDPSVLRAAGMGAVTLLAMVTGRRKQALPALCAAIIGLLALAPELAMRAGFALSALATAGLILLAPSWSDWLRARGWWRGPAESVAVAVAAFVVTTPLLIALSGKLSTVSILANILVEPVIGPITVLGVLAAVLSVVWPPLAEAVLLCARPLLWWLLSVAERLAAVPGAELAIPGGTGGGILACALLVVAVLALRSRRVRRLAAVITICLAAVLVPVRVWHPGWPPPGWVLAACDVGQGDGLALSLGGGAAIVVDVGPQPRLMRSCLDRLRITTIPLLLLSHPHADHIGGLAGALRGRTVAAIAVAAGELAASHSPPANRSAAQHHSSKTGFEREPVADIAEVVSAARAADIPLLELQSGAELNFGPVELTILAPISSGAAQSSADNANDRSIVFAAKTPAGRILFTGDIEAEAQRALVNSGAPVQADILKVPHHGSRTTAAEFLDAVHPRLAVVSVGADNTFGHPNPAILAHLSALGATVVRTDHQGDVLILGSGPTLRTVARQRNSGD</sequence>
<feature type="transmembrane region" description="Helical" evidence="6">
    <location>
        <begin position="52"/>
        <end position="71"/>
    </location>
</feature>
<gene>
    <name evidence="8" type="ORF">F5544_11850</name>
</gene>
<evidence type="ECO:0000256" key="1">
    <source>
        <dbReference type="ARBA" id="ARBA00004651"/>
    </source>
</evidence>
<keyword evidence="5 6" id="KW-0472">Membrane</keyword>
<feature type="transmembrane region" description="Helical" evidence="6">
    <location>
        <begin position="366"/>
        <end position="385"/>
    </location>
</feature>
<evidence type="ECO:0000256" key="2">
    <source>
        <dbReference type="ARBA" id="ARBA00022475"/>
    </source>
</evidence>
<feature type="transmembrane region" description="Helical" evidence="6">
    <location>
        <begin position="488"/>
        <end position="511"/>
    </location>
</feature>
<evidence type="ECO:0000259" key="7">
    <source>
        <dbReference type="SMART" id="SM00849"/>
    </source>
</evidence>
<dbReference type="GO" id="GO:0005886">
    <property type="term" value="C:plasma membrane"/>
    <property type="evidence" value="ECO:0007669"/>
    <property type="project" value="UniProtKB-SubCell"/>
</dbReference>
<keyword evidence="3 6" id="KW-0812">Transmembrane</keyword>
<keyword evidence="4 6" id="KW-1133">Transmembrane helix</keyword>
<feature type="transmembrane region" description="Helical" evidence="6">
    <location>
        <begin position="29"/>
        <end position="46"/>
    </location>
</feature>
<protein>
    <submittedName>
        <fullName evidence="8">MBL fold metallo-hydrolase</fullName>
    </submittedName>
</protein>
<feature type="transmembrane region" description="Helical" evidence="6">
    <location>
        <begin position="321"/>
        <end position="337"/>
    </location>
</feature>
<dbReference type="AlphaFoldDB" id="A0A6G9YAM5"/>
<proteinExistence type="predicted"/>
<comment type="subcellular location">
    <subcellularLocation>
        <location evidence="1">Cell membrane</location>
        <topology evidence="1">Multi-pass membrane protein</topology>
    </subcellularLocation>
</comment>
<dbReference type="GO" id="GO:0016787">
    <property type="term" value="F:hydrolase activity"/>
    <property type="evidence" value="ECO:0007669"/>
    <property type="project" value="UniProtKB-KW"/>
</dbReference>
<dbReference type="SMART" id="SM00849">
    <property type="entry name" value="Lactamase_B"/>
    <property type="match status" value="1"/>
</dbReference>
<dbReference type="InterPro" id="IPR035681">
    <property type="entry name" value="ComA-like_MBL"/>
</dbReference>
<accession>A0A6G9YAM5</accession>
<feature type="transmembrane region" description="Helical" evidence="6">
    <location>
        <begin position="83"/>
        <end position="103"/>
    </location>
</feature>
<evidence type="ECO:0000256" key="5">
    <source>
        <dbReference type="ARBA" id="ARBA00023136"/>
    </source>
</evidence>
<dbReference type="RefSeq" id="WP_167473262.1">
    <property type="nucleotide sequence ID" value="NZ_CP046172.1"/>
</dbReference>
<dbReference type="Pfam" id="PF03772">
    <property type="entry name" value="Competence"/>
    <property type="match status" value="1"/>
</dbReference>
<dbReference type="PANTHER" id="PTHR30619:SF1">
    <property type="entry name" value="RECOMBINATION PROTEIN 2"/>
    <property type="match status" value="1"/>
</dbReference>
<evidence type="ECO:0000313" key="8">
    <source>
        <dbReference type="EMBL" id="QIS10262.1"/>
    </source>
</evidence>
<evidence type="ECO:0000256" key="6">
    <source>
        <dbReference type="SAM" id="Phobius"/>
    </source>
</evidence>
<dbReference type="KEGG" id="nah:F5544_11850"/>
<dbReference type="EMBL" id="CP046172">
    <property type="protein sequence ID" value="QIS10262.1"/>
    <property type="molecule type" value="Genomic_DNA"/>
</dbReference>
<dbReference type="Gene3D" id="3.60.15.10">
    <property type="entry name" value="Ribonuclease Z/Hydroxyacylglutathione hydrolase-like"/>
    <property type="match status" value="1"/>
</dbReference>
<organism evidence="8 9">
    <name type="scientific">Nocardia arthritidis</name>
    <dbReference type="NCBI Taxonomy" id="228602"/>
    <lineage>
        <taxon>Bacteria</taxon>
        <taxon>Bacillati</taxon>
        <taxon>Actinomycetota</taxon>
        <taxon>Actinomycetes</taxon>
        <taxon>Mycobacteriales</taxon>
        <taxon>Nocardiaceae</taxon>
        <taxon>Nocardia</taxon>
    </lineage>
</organism>
<dbReference type="Pfam" id="PF00753">
    <property type="entry name" value="Lactamase_B"/>
    <property type="match status" value="1"/>
</dbReference>
<evidence type="ECO:0000313" key="9">
    <source>
        <dbReference type="Proteomes" id="UP000503540"/>
    </source>
</evidence>
<evidence type="ECO:0000256" key="4">
    <source>
        <dbReference type="ARBA" id="ARBA00022989"/>
    </source>
</evidence>
<dbReference type="NCBIfam" id="TIGR00360">
    <property type="entry name" value="ComEC_N-term"/>
    <property type="match status" value="1"/>
</dbReference>